<gene>
    <name evidence="2" type="ORF">FHR75_004022</name>
</gene>
<proteinExistence type="predicted"/>
<keyword evidence="1" id="KW-0472">Membrane</keyword>
<evidence type="ECO:0000313" key="3">
    <source>
        <dbReference type="Proteomes" id="UP000533269"/>
    </source>
</evidence>
<accession>A0A7W4XZB5</accession>
<feature type="transmembrane region" description="Helical" evidence="1">
    <location>
        <begin position="167"/>
        <end position="184"/>
    </location>
</feature>
<protein>
    <submittedName>
        <fullName evidence="2">Uncharacterized protein</fullName>
    </submittedName>
</protein>
<evidence type="ECO:0000313" key="2">
    <source>
        <dbReference type="EMBL" id="MBB2903180.1"/>
    </source>
</evidence>
<evidence type="ECO:0000256" key="1">
    <source>
        <dbReference type="SAM" id="Phobius"/>
    </source>
</evidence>
<dbReference type="AlphaFoldDB" id="A0A7W4XZB5"/>
<keyword evidence="1" id="KW-0812">Transmembrane</keyword>
<comment type="caution">
    <text evidence="2">The sequence shown here is derived from an EMBL/GenBank/DDBJ whole genome shotgun (WGS) entry which is preliminary data.</text>
</comment>
<keyword evidence="1" id="KW-1133">Transmembrane helix</keyword>
<feature type="transmembrane region" description="Helical" evidence="1">
    <location>
        <begin position="38"/>
        <end position="57"/>
    </location>
</feature>
<reference evidence="2 3" key="2">
    <citation type="submission" date="2020-08" db="EMBL/GenBank/DDBJ databases">
        <authorList>
            <person name="Partida-Martinez L."/>
            <person name="Huntemann M."/>
            <person name="Clum A."/>
            <person name="Wang J."/>
            <person name="Palaniappan K."/>
            <person name="Ritter S."/>
            <person name="Chen I.-M."/>
            <person name="Stamatis D."/>
            <person name="Reddy T."/>
            <person name="O'Malley R."/>
            <person name="Daum C."/>
            <person name="Shapiro N."/>
            <person name="Ivanova N."/>
            <person name="Kyrpides N."/>
            <person name="Woyke T."/>
        </authorList>
    </citation>
    <scope>NUCLEOTIDE SEQUENCE [LARGE SCALE GENOMIC DNA]</scope>
    <source>
        <strain evidence="2 3">AS2.23</strain>
    </source>
</reference>
<name>A0A7W4XZB5_KINRA</name>
<feature type="transmembrane region" description="Helical" evidence="1">
    <location>
        <begin position="12"/>
        <end position="32"/>
    </location>
</feature>
<sequence>MNRPTTGVLRVLRSAVVTVVVVVLAALAHVVGGGHIPSGLVAGAVVVIVALTVHLMTRWRLSTATVLALLAGGQVLLHQVFMAQDSARTGSLDVEALNAMPMGQLAHAHSLTIDSSSMTVSSMSIPSMTASTMGAMTSMGSMHAVGSTGVGTVGGIDVGPWVVTPMLAAHIVATIFTAVVLASGERALWRLWAWLAPLVVALFAPAQVVAVRLPRASRAALEHRPVREVVLARALSRRGPPVGLLHA</sequence>
<feature type="transmembrane region" description="Helical" evidence="1">
    <location>
        <begin position="64"/>
        <end position="82"/>
    </location>
</feature>
<feature type="transmembrane region" description="Helical" evidence="1">
    <location>
        <begin position="191"/>
        <end position="211"/>
    </location>
</feature>
<reference evidence="2 3" key="1">
    <citation type="submission" date="2020-08" db="EMBL/GenBank/DDBJ databases">
        <title>The Agave Microbiome: Exploring the role of microbial communities in plant adaptations to desert environments.</title>
        <authorList>
            <person name="Partida-Martinez L.P."/>
        </authorList>
    </citation>
    <scope>NUCLEOTIDE SEQUENCE [LARGE SCALE GENOMIC DNA]</scope>
    <source>
        <strain evidence="2 3">AS2.23</strain>
    </source>
</reference>
<organism evidence="2 3">
    <name type="scientific">Kineococcus radiotolerans</name>
    <dbReference type="NCBI Taxonomy" id="131568"/>
    <lineage>
        <taxon>Bacteria</taxon>
        <taxon>Bacillati</taxon>
        <taxon>Actinomycetota</taxon>
        <taxon>Actinomycetes</taxon>
        <taxon>Kineosporiales</taxon>
        <taxon>Kineosporiaceae</taxon>
        <taxon>Kineococcus</taxon>
    </lineage>
</organism>
<dbReference type="Proteomes" id="UP000533269">
    <property type="component" value="Unassembled WGS sequence"/>
</dbReference>
<dbReference type="EMBL" id="JACHVY010000005">
    <property type="protein sequence ID" value="MBB2903180.1"/>
    <property type="molecule type" value="Genomic_DNA"/>
</dbReference>
<dbReference type="RefSeq" id="WP_183392800.1">
    <property type="nucleotide sequence ID" value="NZ_JACHVY010000005.1"/>
</dbReference>